<name>A0A0A0RLG7_9CAUD</name>
<dbReference type="KEGG" id="vg:26796974"/>
<gene>
    <name evidence="1" type="primary">245</name>
    <name evidence="1" type="ORF">PBI_JAY2JAY_245</name>
</gene>
<dbReference type="RefSeq" id="YP_009225925.1">
    <property type="nucleotide sequence ID" value="NC_029098.1"/>
</dbReference>
<organism evidence="1 2">
    <name type="scientific">Streptomyces phage Jay2Jay</name>
    <dbReference type="NCBI Taxonomy" id="1556290"/>
    <lineage>
        <taxon>Viruses</taxon>
        <taxon>Duplodnaviria</taxon>
        <taxon>Heunggongvirae</taxon>
        <taxon>Uroviricota</taxon>
        <taxon>Caudoviricetes</taxon>
        <taxon>Stanwilliamsviridae</taxon>
        <taxon>Boydwoodruffvirinae</taxon>
        <taxon>Samistivirus</taxon>
        <taxon>Samistivirus jay2jay</taxon>
    </lineage>
</organism>
<dbReference type="GeneID" id="26796974"/>
<sequence length="69" mass="7858">MDGFLTVPSEQDILDTLKQMAKHLESTPDGTWMELGHLILIKNGRFTDVYLHHGAVERQDEQPNTEPVL</sequence>
<protein>
    <submittedName>
        <fullName evidence="1">Uncharacterized protein</fullName>
    </submittedName>
</protein>
<proteinExistence type="predicted"/>
<dbReference type="Proteomes" id="UP000030200">
    <property type="component" value="Segment"/>
</dbReference>
<accession>A0A0A0RLG7</accession>
<dbReference type="EMBL" id="KM652554">
    <property type="protein sequence ID" value="AIW02698.1"/>
    <property type="molecule type" value="Genomic_DNA"/>
</dbReference>
<dbReference type="OrthoDB" id="27482at10239"/>
<keyword evidence="2" id="KW-1185">Reference proteome</keyword>
<evidence type="ECO:0000313" key="2">
    <source>
        <dbReference type="Proteomes" id="UP000030200"/>
    </source>
</evidence>
<reference evidence="1 2" key="1">
    <citation type="submission" date="2014-09" db="EMBL/GenBank/DDBJ databases">
        <authorList>
            <person name="Gicewicz E.A."/>
            <person name="Hiryak K.M."/>
            <person name="Horoschock A.N."/>
            <person name="Kneeream E.R."/>
            <person name="Luchetta J."/>
            <person name="Mikolon A.R."/>
            <person name="Smith S.N."/>
            <person name="Svintozelskiy S."/>
            <person name="Yucha M.L."/>
            <person name="Manna D.P."/>
            <person name="Pidcock K.A."/>
            <person name="Laing C.E."/>
            <person name="Schaff J.E."/>
            <person name="Dashiell C.L."/>
            <person name="Macialek J.A."/>
            <person name="Anders K.R."/>
            <person name="Braun M.A."/>
            <person name="Delesalle V.A."/>
            <person name="Hughes L.E."/>
            <person name="Ware V.C."/>
            <person name="Bradley K.W."/>
            <person name="Barker L.P."/>
            <person name="Asai D.J."/>
            <person name="Bowman C.A."/>
            <person name="Russell D.A."/>
            <person name="Pope W.H."/>
            <person name="Jacobs-Sera D."/>
            <person name="Hendrix R.W."/>
            <person name="Hatfull G.F."/>
        </authorList>
    </citation>
    <scope>NUCLEOTIDE SEQUENCE [LARGE SCALE GENOMIC DNA]</scope>
</reference>
<evidence type="ECO:0000313" key="1">
    <source>
        <dbReference type="EMBL" id="AIW02698.1"/>
    </source>
</evidence>